<keyword evidence="3" id="KW-1185">Reference proteome</keyword>
<feature type="chain" id="PRO_5032986451" description="Embryo surrounding factor 1 brassicaceae domain-containing protein" evidence="1">
    <location>
        <begin position="24"/>
        <end position="94"/>
    </location>
</feature>
<proteinExistence type="predicted"/>
<gene>
    <name evidence="2" type="ORF">HU200_056487</name>
</gene>
<dbReference type="Proteomes" id="UP000636709">
    <property type="component" value="Unassembled WGS sequence"/>
</dbReference>
<evidence type="ECO:0000313" key="3">
    <source>
        <dbReference type="Proteomes" id="UP000636709"/>
    </source>
</evidence>
<dbReference type="OrthoDB" id="691711at2759"/>
<evidence type="ECO:0000313" key="2">
    <source>
        <dbReference type="EMBL" id="KAF8662282.1"/>
    </source>
</evidence>
<keyword evidence="1" id="KW-0732">Signal</keyword>
<feature type="signal peptide" evidence="1">
    <location>
        <begin position="1"/>
        <end position="23"/>
    </location>
</feature>
<evidence type="ECO:0008006" key="4">
    <source>
        <dbReference type="Google" id="ProtNLM"/>
    </source>
</evidence>
<organism evidence="2 3">
    <name type="scientific">Digitaria exilis</name>
    <dbReference type="NCBI Taxonomy" id="1010633"/>
    <lineage>
        <taxon>Eukaryota</taxon>
        <taxon>Viridiplantae</taxon>
        <taxon>Streptophyta</taxon>
        <taxon>Embryophyta</taxon>
        <taxon>Tracheophyta</taxon>
        <taxon>Spermatophyta</taxon>
        <taxon>Magnoliopsida</taxon>
        <taxon>Liliopsida</taxon>
        <taxon>Poales</taxon>
        <taxon>Poaceae</taxon>
        <taxon>PACMAD clade</taxon>
        <taxon>Panicoideae</taxon>
        <taxon>Panicodae</taxon>
        <taxon>Paniceae</taxon>
        <taxon>Anthephorinae</taxon>
        <taxon>Digitaria</taxon>
    </lineage>
</organism>
<comment type="caution">
    <text evidence="2">The sequence shown here is derived from an EMBL/GenBank/DDBJ whole genome shotgun (WGS) entry which is preliminary data.</text>
</comment>
<dbReference type="AlphaFoldDB" id="A0A835ALN1"/>
<protein>
    <recommendedName>
        <fullName evidence="4">Embryo surrounding factor 1 brassicaceae domain-containing protein</fullName>
    </recommendedName>
</protein>
<name>A0A835ALN1_9POAL</name>
<dbReference type="EMBL" id="JACEFO010002381">
    <property type="protein sequence ID" value="KAF8662282.1"/>
    <property type="molecule type" value="Genomic_DNA"/>
</dbReference>
<sequence>MNMGKKCGVLVLTLFLLAFLVQCRRPQQQIDAGTSKRPGWAHILTPIHLEFCETVTDESVCGAPRKLCYCCWNQKPQAVCYDHWYTCSEQCPRS</sequence>
<reference evidence="2" key="1">
    <citation type="submission" date="2020-07" db="EMBL/GenBank/DDBJ databases">
        <title>Genome sequence and genetic diversity analysis of an under-domesticated orphan crop, white fonio (Digitaria exilis).</title>
        <authorList>
            <person name="Bennetzen J.L."/>
            <person name="Chen S."/>
            <person name="Ma X."/>
            <person name="Wang X."/>
            <person name="Yssel A.E.J."/>
            <person name="Chaluvadi S.R."/>
            <person name="Johnson M."/>
            <person name="Gangashetty P."/>
            <person name="Hamidou F."/>
            <person name="Sanogo M.D."/>
            <person name="Zwaenepoel A."/>
            <person name="Wallace J."/>
            <person name="Van De Peer Y."/>
            <person name="Van Deynze A."/>
        </authorList>
    </citation>
    <scope>NUCLEOTIDE SEQUENCE</scope>
    <source>
        <tissue evidence="2">Leaves</tissue>
    </source>
</reference>
<accession>A0A835ALN1</accession>
<evidence type="ECO:0000256" key="1">
    <source>
        <dbReference type="SAM" id="SignalP"/>
    </source>
</evidence>